<dbReference type="FunFam" id="2.40.70.10:FF:000050">
    <property type="entry name" value="Aspartic proteinase CDR1"/>
    <property type="match status" value="1"/>
</dbReference>
<keyword evidence="4" id="KW-0645">Protease</keyword>
<dbReference type="PANTHER" id="PTHR47967">
    <property type="entry name" value="OS07G0603500 PROTEIN-RELATED"/>
    <property type="match status" value="1"/>
</dbReference>
<dbReference type="GO" id="GO:0004190">
    <property type="term" value="F:aspartic-type endopeptidase activity"/>
    <property type="evidence" value="ECO:0007669"/>
    <property type="project" value="UniProtKB-KW"/>
</dbReference>
<dbReference type="SUPFAM" id="SSF50630">
    <property type="entry name" value="Acid proteases"/>
    <property type="match status" value="1"/>
</dbReference>
<dbReference type="GO" id="GO:0005576">
    <property type="term" value="C:extracellular region"/>
    <property type="evidence" value="ECO:0007669"/>
    <property type="project" value="UniProtKB-SubCell"/>
</dbReference>
<dbReference type="OrthoDB" id="2747330at2759"/>
<evidence type="ECO:0000313" key="10">
    <source>
        <dbReference type="Proteomes" id="UP000087171"/>
    </source>
</evidence>
<dbReference type="FunFam" id="2.40.70.10:FF:000016">
    <property type="entry name" value="Probable aspartic protease At2g35615"/>
    <property type="match status" value="1"/>
</dbReference>
<evidence type="ECO:0000256" key="1">
    <source>
        <dbReference type="ARBA" id="ARBA00004613"/>
    </source>
</evidence>
<evidence type="ECO:0000256" key="5">
    <source>
        <dbReference type="ARBA" id="ARBA00022729"/>
    </source>
</evidence>
<feature type="domain" description="Peptidase A1" evidence="9">
    <location>
        <begin position="102"/>
        <end position="440"/>
    </location>
</feature>
<keyword evidence="8" id="KW-0325">Glycoprotein</keyword>
<dbReference type="InterPro" id="IPR032799">
    <property type="entry name" value="TAXi_C"/>
</dbReference>
<evidence type="ECO:0000256" key="2">
    <source>
        <dbReference type="ARBA" id="ARBA00007447"/>
    </source>
</evidence>
<dbReference type="InterPro" id="IPR051708">
    <property type="entry name" value="Plant_Aspart_Prot_A1"/>
</dbReference>
<gene>
    <name evidence="11" type="primary">LOC101511876</name>
</gene>
<dbReference type="PaxDb" id="3827-XP_004516621.1"/>
<dbReference type="Pfam" id="PF14541">
    <property type="entry name" value="TAXi_C"/>
    <property type="match status" value="1"/>
</dbReference>
<dbReference type="InterPro" id="IPR034161">
    <property type="entry name" value="Pepsin-like_plant"/>
</dbReference>
<dbReference type="Gene3D" id="2.40.70.10">
    <property type="entry name" value="Acid Proteases"/>
    <property type="match status" value="2"/>
</dbReference>
<keyword evidence="3" id="KW-0964">Secreted</keyword>
<dbReference type="InterPro" id="IPR032861">
    <property type="entry name" value="TAXi_N"/>
</dbReference>
<dbReference type="GO" id="GO:0006508">
    <property type="term" value="P:proteolysis"/>
    <property type="evidence" value="ECO:0007669"/>
    <property type="project" value="UniProtKB-KW"/>
</dbReference>
<dbReference type="InterPro" id="IPR021109">
    <property type="entry name" value="Peptidase_aspartic_dom_sf"/>
</dbReference>
<sequence length="448" mass="48520">MTVVSYFHIKPLLITKMNTNSFLILLLFSLCFIVFHSHAQNNGFSVDLIHRDSLKSPFYQPATKYQLVVNAVRQSISRINHFYKDSLTDTPKSSVIPDGGSYLMTYSVGTPPFKLFGIADTGSDIIWLQCKPCEECFNQTTPKFEPSKSSSYKNIPCNSNTCQSLRDTSCTEQDSCQYNIQYGDRSHSQGDLSLETLTLDSTTGQSVSFPKTVIGCGTQNTVSFDGRSSGIVGLGGGSVSLTTQLGSKIGGKFSYCLVPLLGDSSATSKLNFGDAAVVSGNGVVSTPLVSKDPKTFYYLTLEAFTVGNQRIEFTGDSNGGGEGNIIIDSGTTLTLMPSADYQNLESAVKELVNLDIYEDPNGQFSLCYNVPSDGYDFPIITANFKGADIKLHSISTFIPIANGVYCFAFMPSQIGSIFGNLAQQNLLVGYDVVKNVVSFKPTDCTKLG</sequence>
<protein>
    <submittedName>
        <fullName evidence="11">Aspartic proteinase CDR1-like</fullName>
    </submittedName>
</protein>
<dbReference type="PANTHER" id="PTHR47967:SF66">
    <property type="entry name" value="ASPARTIC PROTEINASE CDR1-RELATED"/>
    <property type="match status" value="1"/>
</dbReference>
<dbReference type="RefSeq" id="XP_004516621.2">
    <property type="nucleotide sequence ID" value="XM_004516564.2"/>
</dbReference>
<keyword evidence="7" id="KW-0378">Hydrolase</keyword>
<dbReference type="PROSITE" id="PS51767">
    <property type="entry name" value="PEPTIDASE_A1"/>
    <property type="match status" value="1"/>
</dbReference>
<evidence type="ECO:0000256" key="7">
    <source>
        <dbReference type="ARBA" id="ARBA00022801"/>
    </source>
</evidence>
<reference evidence="11" key="1">
    <citation type="submission" date="2025-08" db="UniProtKB">
        <authorList>
            <consortium name="RefSeq"/>
        </authorList>
    </citation>
    <scope>IDENTIFICATION</scope>
    <source>
        <tissue evidence="11">Etiolated seedlings</tissue>
    </source>
</reference>
<dbReference type="InterPro" id="IPR001969">
    <property type="entry name" value="Aspartic_peptidase_AS"/>
</dbReference>
<comment type="similarity">
    <text evidence="2">Belongs to the peptidase A1 family.</text>
</comment>
<evidence type="ECO:0000256" key="8">
    <source>
        <dbReference type="ARBA" id="ARBA00023180"/>
    </source>
</evidence>
<accession>A0A1S2Z7V2</accession>
<keyword evidence="5" id="KW-0732">Signal</keyword>
<dbReference type="Pfam" id="PF14543">
    <property type="entry name" value="TAXi_N"/>
    <property type="match status" value="1"/>
</dbReference>
<evidence type="ECO:0000259" key="9">
    <source>
        <dbReference type="PROSITE" id="PS51767"/>
    </source>
</evidence>
<dbReference type="AlphaFoldDB" id="A0A1S2Z7V2"/>
<evidence type="ECO:0000256" key="6">
    <source>
        <dbReference type="ARBA" id="ARBA00022750"/>
    </source>
</evidence>
<name>A0A1S2Z7V2_CICAR</name>
<evidence type="ECO:0000256" key="4">
    <source>
        <dbReference type="ARBA" id="ARBA00022670"/>
    </source>
</evidence>
<evidence type="ECO:0000256" key="3">
    <source>
        <dbReference type="ARBA" id="ARBA00022525"/>
    </source>
</evidence>
<evidence type="ECO:0000313" key="11">
    <source>
        <dbReference type="RefSeq" id="XP_004516621.2"/>
    </source>
</evidence>
<dbReference type="InterPro" id="IPR033121">
    <property type="entry name" value="PEPTIDASE_A1"/>
</dbReference>
<dbReference type="STRING" id="3827.A0A1S2Z7V2"/>
<dbReference type="GeneID" id="101511876"/>
<dbReference type="Proteomes" id="UP000087171">
    <property type="component" value="Unplaced"/>
</dbReference>
<keyword evidence="6" id="KW-0064">Aspartyl protease</keyword>
<proteinExistence type="inferred from homology"/>
<dbReference type="KEGG" id="cam:101511876"/>
<organism evidence="10 11">
    <name type="scientific">Cicer arietinum</name>
    <name type="common">Chickpea</name>
    <name type="synonym">Garbanzo</name>
    <dbReference type="NCBI Taxonomy" id="3827"/>
    <lineage>
        <taxon>Eukaryota</taxon>
        <taxon>Viridiplantae</taxon>
        <taxon>Streptophyta</taxon>
        <taxon>Embryophyta</taxon>
        <taxon>Tracheophyta</taxon>
        <taxon>Spermatophyta</taxon>
        <taxon>Magnoliopsida</taxon>
        <taxon>eudicotyledons</taxon>
        <taxon>Gunneridae</taxon>
        <taxon>Pentapetalae</taxon>
        <taxon>rosids</taxon>
        <taxon>fabids</taxon>
        <taxon>Fabales</taxon>
        <taxon>Fabaceae</taxon>
        <taxon>Papilionoideae</taxon>
        <taxon>50 kb inversion clade</taxon>
        <taxon>NPAAA clade</taxon>
        <taxon>Hologalegina</taxon>
        <taxon>IRL clade</taxon>
        <taxon>Cicereae</taxon>
        <taxon>Cicer</taxon>
    </lineage>
</organism>
<dbReference type="PROSITE" id="PS00141">
    <property type="entry name" value="ASP_PROTEASE"/>
    <property type="match status" value="1"/>
</dbReference>
<comment type="subcellular location">
    <subcellularLocation>
        <location evidence="1">Secreted</location>
    </subcellularLocation>
</comment>
<dbReference type="eggNOG" id="KOG1339">
    <property type="taxonomic scope" value="Eukaryota"/>
</dbReference>
<keyword evidence="10" id="KW-1185">Reference proteome</keyword>
<dbReference type="CDD" id="cd05476">
    <property type="entry name" value="pepsin_A_like_plant"/>
    <property type="match status" value="1"/>
</dbReference>